<dbReference type="STRING" id="228957.SAMN04488008_101217"/>
<sequence length="343" mass="39063">MSKYNIIVLVCVLMLVSKKPFSKILETALATPLKIENVEESIVFIAGFDEGDNTYYTNAKNYFTKKEMKIVEGLYSIDEILNYINRAGDRQVRFKEIHVVNHSNAWLGMSLKTTNSGERITVKTLQIAIQENRIQAIKNGATSDSKIIFHSCGLGENQDLLQELKITFGAKQVYASAYFNVFGGKYADHYLAKPYYGYYPTAESQGPDYLAKGFEFDYPDVNIDWFTALKTRQESSFGKAYSFKFNIPIDWEFTFDSVNDMPNLKDKDAIMDWISESPEMAEVLFKLNIPIEKFRWRSSILGNKLIIKGKTTVLCVLAPILQSNGGSEYQNITIQDSSLYQIL</sequence>
<reference evidence="2" key="1">
    <citation type="submission" date="2016-10" db="EMBL/GenBank/DDBJ databases">
        <authorList>
            <person name="Varghese N."/>
            <person name="Submissions S."/>
        </authorList>
    </citation>
    <scope>NUCLEOTIDE SEQUENCE [LARGE SCALE GENOMIC DNA]</scope>
    <source>
        <strain evidence="2">DSM 16471</strain>
    </source>
</reference>
<dbReference type="Proteomes" id="UP000198990">
    <property type="component" value="Unassembled WGS sequence"/>
</dbReference>
<evidence type="ECO:0000313" key="2">
    <source>
        <dbReference type="Proteomes" id="UP000198990"/>
    </source>
</evidence>
<protein>
    <recommendedName>
        <fullName evidence="3">DUF4347 domain-containing protein</fullName>
    </recommendedName>
</protein>
<name>A0A1H7FY47_9FLAO</name>
<evidence type="ECO:0008006" key="3">
    <source>
        <dbReference type="Google" id="ProtNLM"/>
    </source>
</evidence>
<dbReference type="OrthoDB" id="1184647at2"/>
<keyword evidence="2" id="KW-1185">Reference proteome</keyword>
<dbReference type="EMBL" id="FNZN01000001">
    <property type="protein sequence ID" value="SEK29442.1"/>
    <property type="molecule type" value="Genomic_DNA"/>
</dbReference>
<proteinExistence type="predicted"/>
<organism evidence="1 2">
    <name type="scientific">Maribacter orientalis</name>
    <dbReference type="NCBI Taxonomy" id="228957"/>
    <lineage>
        <taxon>Bacteria</taxon>
        <taxon>Pseudomonadati</taxon>
        <taxon>Bacteroidota</taxon>
        <taxon>Flavobacteriia</taxon>
        <taxon>Flavobacteriales</taxon>
        <taxon>Flavobacteriaceae</taxon>
        <taxon>Maribacter</taxon>
    </lineage>
</organism>
<dbReference type="AlphaFoldDB" id="A0A1H7FY47"/>
<dbReference type="RefSeq" id="WP_091618882.1">
    <property type="nucleotide sequence ID" value="NZ_FNZN01000001.1"/>
</dbReference>
<evidence type="ECO:0000313" key="1">
    <source>
        <dbReference type="EMBL" id="SEK29442.1"/>
    </source>
</evidence>
<gene>
    <name evidence="1" type="ORF">SAMN04488008_101217</name>
</gene>
<accession>A0A1H7FY47</accession>